<dbReference type="PANTHER" id="PTHR28012:SF1">
    <property type="entry name" value="NUCLEAR FUSION PROTEIN KAR5"/>
    <property type="match status" value="1"/>
</dbReference>
<evidence type="ECO:0000256" key="9">
    <source>
        <dbReference type="ARBA" id="ARBA00023180"/>
    </source>
</evidence>
<dbReference type="Pfam" id="PF04163">
    <property type="entry name" value="Tht1"/>
    <property type="match status" value="1"/>
</dbReference>
<keyword evidence="10 11" id="KW-0539">Nucleus</keyword>
<evidence type="ECO:0000256" key="3">
    <source>
        <dbReference type="ARBA" id="ARBA00022459"/>
    </source>
</evidence>
<dbReference type="GO" id="GO:0031965">
    <property type="term" value="C:nuclear membrane"/>
    <property type="evidence" value="ECO:0007669"/>
    <property type="project" value="UniProtKB-SubCell"/>
</dbReference>
<dbReference type="GO" id="GO:0048288">
    <property type="term" value="P:nuclear membrane fusion involved in karyogamy"/>
    <property type="evidence" value="ECO:0007669"/>
    <property type="project" value="UniProtKB-UniRule"/>
</dbReference>
<evidence type="ECO:0000256" key="11">
    <source>
        <dbReference type="RuleBase" id="RU368082"/>
    </source>
</evidence>
<evidence type="ECO:0000256" key="1">
    <source>
        <dbReference type="ARBA" id="ARBA00003389"/>
    </source>
</evidence>
<proteinExistence type="inferred from homology"/>
<keyword evidence="7 11" id="KW-1133">Transmembrane helix</keyword>
<keyword evidence="3 11" id="KW-0415">Karyogamy</keyword>
<evidence type="ECO:0000256" key="4">
    <source>
        <dbReference type="ARBA" id="ARBA00022692"/>
    </source>
</evidence>
<feature type="chain" id="PRO_5040416907" evidence="13">
    <location>
        <begin position="25"/>
        <end position="638"/>
    </location>
</feature>
<evidence type="ECO:0000256" key="5">
    <source>
        <dbReference type="ARBA" id="ARBA00022729"/>
    </source>
</evidence>
<keyword evidence="15" id="KW-1185">Reference proteome</keyword>
<keyword evidence="8 11" id="KW-0472">Membrane</keyword>
<dbReference type="EMBL" id="WJXW01000001">
    <property type="protein sequence ID" value="KAF9741343.1"/>
    <property type="molecule type" value="Genomic_DNA"/>
</dbReference>
<feature type="transmembrane region" description="Helical" evidence="11">
    <location>
        <begin position="478"/>
        <end position="499"/>
    </location>
</feature>
<evidence type="ECO:0000256" key="2">
    <source>
        <dbReference type="ARBA" id="ARBA00010473"/>
    </source>
</evidence>
<dbReference type="OrthoDB" id="5311848at2759"/>
<dbReference type="InterPro" id="IPR007292">
    <property type="entry name" value="Nuclear_fusion_Kar5"/>
</dbReference>
<evidence type="ECO:0000256" key="12">
    <source>
        <dbReference type="SAM" id="MobiDB-lite"/>
    </source>
</evidence>
<keyword evidence="6 11" id="KW-0256">Endoplasmic reticulum</keyword>
<feature type="signal peptide" evidence="13">
    <location>
        <begin position="1"/>
        <end position="24"/>
    </location>
</feature>
<evidence type="ECO:0000313" key="15">
    <source>
        <dbReference type="Proteomes" id="UP000756921"/>
    </source>
</evidence>
<evidence type="ECO:0000256" key="7">
    <source>
        <dbReference type="ARBA" id="ARBA00022989"/>
    </source>
</evidence>
<evidence type="ECO:0000256" key="8">
    <source>
        <dbReference type="ARBA" id="ARBA00023136"/>
    </source>
</evidence>
<evidence type="ECO:0000313" key="14">
    <source>
        <dbReference type="EMBL" id="KAF9741343.1"/>
    </source>
</evidence>
<feature type="transmembrane region" description="Helical" evidence="11">
    <location>
        <begin position="521"/>
        <end position="542"/>
    </location>
</feature>
<dbReference type="AlphaFoldDB" id="A0A9P6GU77"/>
<dbReference type="GO" id="GO:0000742">
    <property type="term" value="P:karyogamy involved in conjugation with cellular fusion"/>
    <property type="evidence" value="ECO:0007669"/>
    <property type="project" value="UniProtKB-UniRule"/>
</dbReference>
<name>A0A9P6GU77_9PLEO</name>
<feature type="transmembrane region" description="Helical" evidence="11">
    <location>
        <begin position="445"/>
        <end position="466"/>
    </location>
</feature>
<keyword evidence="9" id="KW-0325">Glycoprotein</keyword>
<keyword evidence="4 11" id="KW-0812">Transmembrane</keyword>
<evidence type="ECO:0000256" key="6">
    <source>
        <dbReference type="ARBA" id="ARBA00022824"/>
    </source>
</evidence>
<accession>A0A9P6GU77</accession>
<keyword evidence="5 11" id="KW-0732">Signal</keyword>
<organism evidence="14 15">
    <name type="scientific">Paraphaeosphaeria minitans</name>
    <dbReference type="NCBI Taxonomy" id="565426"/>
    <lineage>
        <taxon>Eukaryota</taxon>
        <taxon>Fungi</taxon>
        <taxon>Dikarya</taxon>
        <taxon>Ascomycota</taxon>
        <taxon>Pezizomycotina</taxon>
        <taxon>Dothideomycetes</taxon>
        <taxon>Pleosporomycetidae</taxon>
        <taxon>Pleosporales</taxon>
        <taxon>Massarineae</taxon>
        <taxon>Didymosphaeriaceae</taxon>
        <taxon>Paraphaeosphaeria</taxon>
    </lineage>
</organism>
<protein>
    <submittedName>
        <fullName evidence="14">Nuclear membrane fusion protein kar5</fullName>
    </submittedName>
</protein>
<dbReference type="PANTHER" id="PTHR28012">
    <property type="entry name" value="NUCLEAR FUSION PROTEIN KAR5"/>
    <property type="match status" value="1"/>
</dbReference>
<reference evidence="14" key="1">
    <citation type="journal article" date="2020" name="Mol. Plant Microbe Interact.">
        <title>Genome Sequence of the Biocontrol Agent Coniothyrium minitans strain Conio (IMI 134523).</title>
        <authorList>
            <person name="Patel D."/>
            <person name="Shittu T.A."/>
            <person name="Baroncelli R."/>
            <person name="Muthumeenakshi S."/>
            <person name="Osborne T.H."/>
            <person name="Janganan T.K."/>
            <person name="Sreenivasaprasad S."/>
        </authorList>
    </citation>
    <scope>NUCLEOTIDE SEQUENCE</scope>
    <source>
        <strain evidence="14">Conio</strain>
    </source>
</reference>
<comment type="subcellular location">
    <subcellularLocation>
        <location evidence="11">Endoplasmic reticulum membrane</location>
    </subcellularLocation>
    <subcellularLocation>
        <location evidence="11">Nucleus membrane</location>
    </subcellularLocation>
</comment>
<dbReference type="GO" id="GO:0005789">
    <property type="term" value="C:endoplasmic reticulum membrane"/>
    <property type="evidence" value="ECO:0007669"/>
    <property type="project" value="UniProtKB-SubCell"/>
</dbReference>
<evidence type="ECO:0000256" key="10">
    <source>
        <dbReference type="ARBA" id="ARBA00023242"/>
    </source>
</evidence>
<comment type="function">
    <text evidence="1 11">Required for nuclear membrane fusion during karyogamy.</text>
</comment>
<comment type="caution">
    <text evidence="14">The sequence shown here is derived from an EMBL/GenBank/DDBJ whole genome shotgun (WGS) entry which is preliminary data.</text>
</comment>
<evidence type="ECO:0000256" key="13">
    <source>
        <dbReference type="SAM" id="SignalP"/>
    </source>
</evidence>
<sequence>MYLLHRFTRIYTVILAVTTSMGAAQYPSPHASHGHDIDPQLSLVMQVNAQISQDTELKETWAWLEHLSSKPACTQLATSKLTVECQLLDKPSEFAQSYPDQVLEDVHNEFALKLAICELVGAQSQYTKAPPKCQAFLPSQEACVKRSWWGKAEVVTGELCYPKATKTDLQQCLTTMQALPQSWTSYSNARSRAMHICHLTRQHIETERAIQVHKNLTLVVAKMHDSVQPLASKMQSMNDQLDTFSNNFTRSFEQSQQAADEFTTFAKDAHRQYHDQLMETSEDLRNMRSEVEASQYQIDEHYSTLRSRMAENFQTSVAKNNEVMSQHQVDFLVQFSTTIDEFFQGKVMELSEQLNAHKKELQQYHTKNTLALQQQHETTVKSLDILGTGLSSATLEVDGLNDKIISLKKDLDGSIAQIEIVNAGLGNLASVAQTAGRLLGSFETFITFLSIGGIMVGLLLFTKSVSSVPVVGKAARKLITMTLALLICGASTYAIMWSLSKSFDLDTFVNVLREVKKFEQMLLRLKVSACIALIISASLPILRYAFSNTERQPVINSIRQRLSRQRSAPQNQTTANLPRNESIPTTLPSSEYTAIQSSHPIHVTVPAIVENLSLSKEAQKYPDLRDRILNFRRASTVR</sequence>
<feature type="region of interest" description="Disordered" evidence="12">
    <location>
        <begin position="561"/>
        <end position="583"/>
    </location>
</feature>
<comment type="similarity">
    <text evidence="2 11">Belongs to the KAR5 family.</text>
</comment>
<gene>
    <name evidence="14" type="ORF">PMIN01_00882</name>
</gene>
<dbReference type="Proteomes" id="UP000756921">
    <property type="component" value="Unassembled WGS sequence"/>
</dbReference>